<dbReference type="Gene3D" id="3.10.129.10">
    <property type="entry name" value="Hotdog Thioesterase"/>
    <property type="match status" value="1"/>
</dbReference>
<dbReference type="InterPro" id="IPR002539">
    <property type="entry name" value="MaoC-like_dom"/>
</dbReference>
<dbReference type="RefSeq" id="WP_275823240.1">
    <property type="nucleotide sequence ID" value="NZ_JARHUD010000006.1"/>
</dbReference>
<dbReference type="PANTHER" id="PTHR13078">
    <property type="entry name" value="PEROXISOMAL MULTIFUNCTIONAL ENZYME TYPE 2-RELATED"/>
    <property type="match status" value="1"/>
</dbReference>
<keyword evidence="4" id="KW-1185">Reference proteome</keyword>
<feature type="domain" description="MaoC-like" evidence="1">
    <location>
        <begin position="163"/>
        <end position="260"/>
    </location>
</feature>
<feature type="domain" description="Peroxisomal multifunctional enzyme type 2-like N-terminal" evidence="2">
    <location>
        <begin position="23"/>
        <end position="146"/>
    </location>
</feature>
<comment type="caution">
    <text evidence="3">The sequence shown here is derived from an EMBL/GenBank/DDBJ whole genome shotgun (WGS) entry which is preliminary data.</text>
</comment>
<name>A0ABT5YQZ2_9PROT</name>
<dbReference type="EMBL" id="JARHUD010000006">
    <property type="protein sequence ID" value="MDF2096624.1"/>
    <property type="molecule type" value="Genomic_DNA"/>
</dbReference>
<dbReference type="PANTHER" id="PTHR13078:SF56">
    <property type="entry name" value="PEROXISOMAL MULTIFUNCTIONAL ENZYME TYPE 2"/>
    <property type="match status" value="1"/>
</dbReference>
<dbReference type="Pfam" id="PF01575">
    <property type="entry name" value="MaoC_dehydratas"/>
    <property type="match status" value="1"/>
</dbReference>
<dbReference type="Proteomes" id="UP001215503">
    <property type="component" value="Unassembled WGS sequence"/>
</dbReference>
<evidence type="ECO:0000313" key="3">
    <source>
        <dbReference type="EMBL" id="MDF2096624.1"/>
    </source>
</evidence>
<dbReference type="InterPro" id="IPR029069">
    <property type="entry name" value="HotDog_dom_sf"/>
</dbReference>
<gene>
    <name evidence="3" type="ORF">P2G67_11610</name>
</gene>
<evidence type="ECO:0000259" key="1">
    <source>
        <dbReference type="Pfam" id="PF01575"/>
    </source>
</evidence>
<sequence>MTIDRDHLLALDIPEVRQSWGPDQAILYALGCGAGLDPLDEADLPFVYEEAAFSVLPSFGTVLGHPGFWARDLDSGIDWVRVVHGEQGFRLHRPLPASGEVRGKSRVVEVIDKGEGRGALVYVERRLTDPAGKLLATATQTLFCRGDGGFGGPSGPAAKPAPLPERAPDETVTLATSPQSALIYRLSGDRNPLHADPAVARKAGFEKPILHGLATFGIVCRALVRSLCPERPQALSAMDGRFSKPVYPGETIETDIWRLDEVGAYAFRARVGERVVLDNGRAAVATGD</sequence>
<organism evidence="3 4">
    <name type="scientific">Aquibaculum arenosum</name>
    <dbReference type="NCBI Taxonomy" id="3032591"/>
    <lineage>
        <taxon>Bacteria</taxon>
        <taxon>Pseudomonadati</taxon>
        <taxon>Pseudomonadota</taxon>
        <taxon>Alphaproteobacteria</taxon>
        <taxon>Rhodospirillales</taxon>
        <taxon>Rhodovibrionaceae</taxon>
        <taxon>Aquibaculum</taxon>
    </lineage>
</organism>
<evidence type="ECO:0000313" key="4">
    <source>
        <dbReference type="Proteomes" id="UP001215503"/>
    </source>
</evidence>
<protein>
    <submittedName>
        <fullName evidence="3">MaoC/PaaZ C-terminal domain-containing protein</fullName>
    </submittedName>
</protein>
<accession>A0ABT5YQZ2</accession>
<evidence type="ECO:0000259" key="2">
    <source>
        <dbReference type="Pfam" id="PF22622"/>
    </source>
</evidence>
<dbReference type="CDD" id="cd03448">
    <property type="entry name" value="HDE_HSD"/>
    <property type="match status" value="1"/>
</dbReference>
<proteinExistence type="predicted"/>
<dbReference type="Pfam" id="PF22622">
    <property type="entry name" value="MFE-2_hydrat-2_N"/>
    <property type="match status" value="1"/>
</dbReference>
<reference evidence="3 4" key="1">
    <citation type="submission" date="2023-03" db="EMBL/GenBank/DDBJ databases">
        <title>Fodinicurvata sp. CAU 1616 isolated from sea sendiment.</title>
        <authorList>
            <person name="Kim W."/>
        </authorList>
    </citation>
    <scope>NUCLEOTIDE SEQUENCE [LARGE SCALE GENOMIC DNA]</scope>
    <source>
        <strain evidence="3 4">CAU 1616</strain>
    </source>
</reference>
<dbReference type="InterPro" id="IPR054357">
    <property type="entry name" value="MFE-2_N"/>
</dbReference>
<dbReference type="SUPFAM" id="SSF54637">
    <property type="entry name" value="Thioesterase/thiol ester dehydrase-isomerase"/>
    <property type="match status" value="2"/>
</dbReference>